<proteinExistence type="predicted"/>
<gene>
    <name evidence="2" type="ORF">BCU17_20790</name>
</gene>
<dbReference type="SUPFAM" id="SSF54593">
    <property type="entry name" value="Glyoxalase/Bleomycin resistance protein/Dihydroxybiphenyl dioxygenase"/>
    <property type="match status" value="1"/>
</dbReference>
<dbReference type="Gene3D" id="3.10.180.10">
    <property type="entry name" value="2,3-Dihydroxybiphenyl 1,2-Dioxygenase, domain 1"/>
    <property type="match status" value="1"/>
</dbReference>
<sequence length="119" mass="13439">MFTIDSFVLYVENIHRSMDFYAKAFECEPKQLSPTFAALDFSDNVKITLKQSDFLTPASTIKGGGTELSMPLADKETLKILYKAWKEKGIQLEQAPEESIYGINFLAVDPDGHRIRVFA</sequence>
<evidence type="ECO:0000259" key="1">
    <source>
        <dbReference type="PROSITE" id="PS51819"/>
    </source>
</evidence>
<dbReference type="RefSeq" id="WP_102516626.1">
    <property type="nucleotide sequence ID" value="NZ_CAWNSM010000029.1"/>
</dbReference>
<dbReference type="Pfam" id="PF00903">
    <property type="entry name" value="Glyoxalase"/>
    <property type="match status" value="1"/>
</dbReference>
<dbReference type="AlphaFoldDB" id="A0A2N7FA71"/>
<comment type="caution">
    <text evidence="2">The sequence shown here is derived from an EMBL/GenBank/DDBJ whole genome shotgun (WGS) entry which is preliminary data.</text>
</comment>
<dbReference type="PIRSF" id="PIRSF039020">
    <property type="entry name" value="EhpR"/>
    <property type="match status" value="1"/>
</dbReference>
<organism evidence="2 3">
    <name type="scientific">Vibrio splendidus</name>
    <dbReference type="NCBI Taxonomy" id="29497"/>
    <lineage>
        <taxon>Bacteria</taxon>
        <taxon>Pseudomonadati</taxon>
        <taxon>Pseudomonadota</taxon>
        <taxon>Gammaproteobacteria</taxon>
        <taxon>Vibrionales</taxon>
        <taxon>Vibrionaceae</taxon>
        <taxon>Vibrio</taxon>
    </lineage>
</organism>
<evidence type="ECO:0000313" key="3">
    <source>
        <dbReference type="Proteomes" id="UP000235330"/>
    </source>
</evidence>
<dbReference type="InterPro" id="IPR004360">
    <property type="entry name" value="Glyas_Fos-R_dOase_dom"/>
</dbReference>
<protein>
    <submittedName>
        <fullName evidence="2">Glyoxalase</fullName>
    </submittedName>
</protein>
<reference evidence="3" key="1">
    <citation type="submission" date="2016-07" db="EMBL/GenBank/DDBJ databases">
        <title>Nontailed viruses are major unrecognized killers of bacteria in the ocean.</title>
        <authorList>
            <person name="Kauffman K."/>
            <person name="Hussain F."/>
            <person name="Yang J."/>
            <person name="Arevalo P."/>
            <person name="Brown J."/>
            <person name="Cutler M."/>
            <person name="Kelly L."/>
            <person name="Polz M.F."/>
        </authorList>
    </citation>
    <scope>NUCLEOTIDE SEQUENCE [LARGE SCALE GENOMIC DNA]</scope>
    <source>
        <strain evidence="3">10N.261.55.E11</strain>
    </source>
</reference>
<dbReference type="InterPro" id="IPR037523">
    <property type="entry name" value="VOC_core"/>
</dbReference>
<feature type="domain" description="VOC" evidence="1">
    <location>
        <begin position="3"/>
        <end position="119"/>
    </location>
</feature>
<dbReference type="Proteomes" id="UP000235330">
    <property type="component" value="Unassembled WGS sequence"/>
</dbReference>
<accession>A0A2N7FA71</accession>
<name>A0A2N7FA71_VIBSP</name>
<dbReference type="InterPro" id="IPR026275">
    <property type="entry name" value="Glyoxalase/dOase/EhpR"/>
</dbReference>
<dbReference type="PROSITE" id="PS51819">
    <property type="entry name" value="VOC"/>
    <property type="match status" value="1"/>
</dbReference>
<evidence type="ECO:0000313" key="2">
    <source>
        <dbReference type="EMBL" id="PMJ64783.1"/>
    </source>
</evidence>
<dbReference type="EMBL" id="MCWU01000029">
    <property type="protein sequence ID" value="PMJ64783.1"/>
    <property type="molecule type" value="Genomic_DNA"/>
</dbReference>
<dbReference type="InterPro" id="IPR029068">
    <property type="entry name" value="Glyas_Bleomycin-R_OHBP_Dase"/>
</dbReference>